<dbReference type="Proteomes" id="UP001321749">
    <property type="component" value="Unassembled WGS sequence"/>
</dbReference>
<evidence type="ECO:0000259" key="2">
    <source>
        <dbReference type="Pfam" id="PF02894"/>
    </source>
</evidence>
<gene>
    <name evidence="3" type="ORF">QBC42DRAFT_277430</name>
</gene>
<dbReference type="Gene3D" id="3.30.360.10">
    <property type="entry name" value="Dihydrodipicolinate Reductase, domain 2"/>
    <property type="match status" value="1"/>
</dbReference>
<dbReference type="InterPro" id="IPR004104">
    <property type="entry name" value="Gfo/Idh/MocA-like_OxRdtase_C"/>
</dbReference>
<accession>A0AAV9HDL3</accession>
<evidence type="ECO:0000313" key="4">
    <source>
        <dbReference type="Proteomes" id="UP001321749"/>
    </source>
</evidence>
<evidence type="ECO:0000313" key="3">
    <source>
        <dbReference type="EMBL" id="KAK4458145.1"/>
    </source>
</evidence>
<dbReference type="GO" id="GO:0000166">
    <property type="term" value="F:nucleotide binding"/>
    <property type="evidence" value="ECO:0007669"/>
    <property type="project" value="InterPro"/>
</dbReference>
<dbReference type="GO" id="GO:0016491">
    <property type="term" value="F:oxidoreductase activity"/>
    <property type="evidence" value="ECO:0007669"/>
    <property type="project" value="TreeGrafter"/>
</dbReference>
<dbReference type="InterPro" id="IPR036291">
    <property type="entry name" value="NAD(P)-bd_dom_sf"/>
</dbReference>
<evidence type="ECO:0000259" key="1">
    <source>
        <dbReference type="Pfam" id="PF01408"/>
    </source>
</evidence>
<protein>
    <submittedName>
        <fullName evidence="3">Glucose--fructose oxidoreductase</fullName>
    </submittedName>
</protein>
<dbReference type="Pfam" id="PF02894">
    <property type="entry name" value="GFO_IDH_MocA_C"/>
    <property type="match status" value="1"/>
</dbReference>
<name>A0AAV9HDL3_9PEZI</name>
<dbReference type="PANTHER" id="PTHR42840">
    <property type="entry name" value="NAD(P)-BINDING ROSSMANN-FOLD SUPERFAMILY PROTEIN-RELATED"/>
    <property type="match status" value="1"/>
</dbReference>
<comment type="caution">
    <text evidence="3">The sequence shown here is derived from an EMBL/GenBank/DDBJ whole genome shotgun (WGS) entry which is preliminary data.</text>
</comment>
<dbReference type="Gene3D" id="3.40.50.720">
    <property type="entry name" value="NAD(P)-binding Rossmann-like Domain"/>
    <property type="match status" value="1"/>
</dbReference>
<dbReference type="SUPFAM" id="SSF55347">
    <property type="entry name" value="Glyceraldehyde-3-phosphate dehydrogenase-like, C-terminal domain"/>
    <property type="match status" value="1"/>
</dbReference>
<dbReference type="GO" id="GO:0006740">
    <property type="term" value="P:NADPH regeneration"/>
    <property type="evidence" value="ECO:0007669"/>
    <property type="project" value="TreeGrafter"/>
</dbReference>
<dbReference type="InterPro" id="IPR000683">
    <property type="entry name" value="Gfo/Idh/MocA-like_OxRdtase_N"/>
</dbReference>
<dbReference type="GO" id="GO:0005737">
    <property type="term" value="C:cytoplasm"/>
    <property type="evidence" value="ECO:0007669"/>
    <property type="project" value="TreeGrafter"/>
</dbReference>
<reference evidence="3" key="2">
    <citation type="submission" date="2023-06" db="EMBL/GenBank/DDBJ databases">
        <authorList>
            <consortium name="Lawrence Berkeley National Laboratory"/>
            <person name="Mondo S.J."/>
            <person name="Hensen N."/>
            <person name="Bonometti L."/>
            <person name="Westerberg I."/>
            <person name="Brannstrom I.O."/>
            <person name="Guillou S."/>
            <person name="Cros-Aarteil S."/>
            <person name="Calhoun S."/>
            <person name="Haridas S."/>
            <person name="Kuo A."/>
            <person name="Pangilinan J."/>
            <person name="Riley R."/>
            <person name="Labutti K."/>
            <person name="Andreopoulos B."/>
            <person name="Lipzen A."/>
            <person name="Chen C."/>
            <person name="Yanf M."/>
            <person name="Daum C."/>
            <person name="Ng V."/>
            <person name="Clum A."/>
            <person name="Steindorff A."/>
            <person name="Ohm R."/>
            <person name="Martin F."/>
            <person name="Silar P."/>
            <person name="Natvig D."/>
            <person name="Lalanne C."/>
            <person name="Gautier V."/>
            <person name="Ament-Velasquez S.L."/>
            <person name="Kruys A."/>
            <person name="Hutchinson M.I."/>
            <person name="Powell A.J."/>
            <person name="Barry K."/>
            <person name="Miller A.N."/>
            <person name="Grigoriev I.V."/>
            <person name="Debuchy R."/>
            <person name="Gladieux P."/>
            <person name="Thoren M.H."/>
            <person name="Johannesson H."/>
        </authorList>
    </citation>
    <scope>NUCLEOTIDE SEQUENCE</scope>
    <source>
        <strain evidence="3">PSN324</strain>
    </source>
</reference>
<proteinExistence type="predicted"/>
<dbReference type="AlphaFoldDB" id="A0AAV9HDL3"/>
<sequence length="359" mass="38670">MTGIALLGAGIYATEEHLPAILASKFNLVAIYSRSQSSAESLAASLPESVRPNVALYYSSPAASGKSLDDLLARSDVAAVDIVLPIPHQPEIVEKALKAGKHVLSEKPVAADVEGAQKLIKWYHGLDGENKPLWGVAENFRYMESLKFAGDQLQELLSAREGAKLVTFRMERYGFVEAENKYYKTEWRKTPSHQGGFLLDGGVHFVAGLRYLLGAAGQELKQLVGYSGLLEERLIPVDTVQAVALTNEGKSGTVVISFGTEFKNGFEVEIVTTNGSVTWNPTYVKVAKRKGDGTGQETSTKEFPWSSGVKPEVAAFAQGIEEGKIADLQTPEQALKDLEVLQRMIESGAAGAALKTIGA</sequence>
<reference evidence="3" key="1">
    <citation type="journal article" date="2023" name="Mol. Phylogenet. Evol.">
        <title>Genome-scale phylogeny and comparative genomics of the fungal order Sordariales.</title>
        <authorList>
            <person name="Hensen N."/>
            <person name="Bonometti L."/>
            <person name="Westerberg I."/>
            <person name="Brannstrom I.O."/>
            <person name="Guillou S."/>
            <person name="Cros-Aarteil S."/>
            <person name="Calhoun S."/>
            <person name="Haridas S."/>
            <person name="Kuo A."/>
            <person name="Mondo S."/>
            <person name="Pangilinan J."/>
            <person name="Riley R."/>
            <person name="LaButti K."/>
            <person name="Andreopoulos B."/>
            <person name="Lipzen A."/>
            <person name="Chen C."/>
            <person name="Yan M."/>
            <person name="Daum C."/>
            <person name="Ng V."/>
            <person name="Clum A."/>
            <person name="Steindorff A."/>
            <person name="Ohm R.A."/>
            <person name="Martin F."/>
            <person name="Silar P."/>
            <person name="Natvig D.O."/>
            <person name="Lalanne C."/>
            <person name="Gautier V."/>
            <person name="Ament-Velasquez S.L."/>
            <person name="Kruys A."/>
            <person name="Hutchinson M.I."/>
            <person name="Powell A.J."/>
            <person name="Barry K."/>
            <person name="Miller A.N."/>
            <person name="Grigoriev I.V."/>
            <person name="Debuchy R."/>
            <person name="Gladieux P."/>
            <person name="Hiltunen Thoren M."/>
            <person name="Johannesson H."/>
        </authorList>
    </citation>
    <scope>NUCLEOTIDE SEQUENCE</scope>
    <source>
        <strain evidence="3">PSN324</strain>
    </source>
</reference>
<keyword evidence="4" id="KW-1185">Reference proteome</keyword>
<dbReference type="EMBL" id="MU865081">
    <property type="protein sequence ID" value="KAK4458145.1"/>
    <property type="molecule type" value="Genomic_DNA"/>
</dbReference>
<dbReference type="SUPFAM" id="SSF51735">
    <property type="entry name" value="NAD(P)-binding Rossmann-fold domains"/>
    <property type="match status" value="1"/>
</dbReference>
<feature type="domain" description="Gfo/Idh/MocA-like oxidoreductase N-terminal" evidence="1">
    <location>
        <begin position="4"/>
        <end position="121"/>
    </location>
</feature>
<dbReference type="Pfam" id="PF01408">
    <property type="entry name" value="GFO_IDH_MocA"/>
    <property type="match status" value="1"/>
</dbReference>
<organism evidence="3 4">
    <name type="scientific">Cladorrhinum samala</name>
    <dbReference type="NCBI Taxonomy" id="585594"/>
    <lineage>
        <taxon>Eukaryota</taxon>
        <taxon>Fungi</taxon>
        <taxon>Dikarya</taxon>
        <taxon>Ascomycota</taxon>
        <taxon>Pezizomycotina</taxon>
        <taxon>Sordariomycetes</taxon>
        <taxon>Sordariomycetidae</taxon>
        <taxon>Sordariales</taxon>
        <taxon>Podosporaceae</taxon>
        <taxon>Cladorrhinum</taxon>
    </lineage>
</organism>
<dbReference type="PANTHER" id="PTHR42840:SF5">
    <property type="entry name" value="NAD(P)-BINDING ROSSMANN-FOLD SUPERFAMILY PROTEIN"/>
    <property type="match status" value="1"/>
</dbReference>
<feature type="domain" description="Gfo/Idh/MocA-like oxidoreductase C-terminal" evidence="2">
    <location>
        <begin position="173"/>
        <end position="351"/>
    </location>
</feature>